<gene>
    <name evidence="3" type="ORF">L227DRAFT_579738</name>
</gene>
<evidence type="ECO:0000259" key="2">
    <source>
        <dbReference type="Pfam" id="PF08914"/>
    </source>
</evidence>
<feature type="compositionally biased region" description="Acidic residues" evidence="1">
    <location>
        <begin position="986"/>
        <end position="1028"/>
    </location>
</feature>
<dbReference type="CDD" id="cd11655">
    <property type="entry name" value="rap1_myb-like"/>
    <property type="match status" value="2"/>
</dbReference>
<feature type="compositionally biased region" description="Basic and acidic residues" evidence="1">
    <location>
        <begin position="502"/>
        <end position="526"/>
    </location>
</feature>
<keyword evidence="4" id="KW-1185">Reference proteome</keyword>
<feature type="compositionally biased region" description="Basic residues" evidence="1">
    <location>
        <begin position="1089"/>
        <end position="1098"/>
    </location>
</feature>
<feature type="compositionally biased region" description="Acidic residues" evidence="1">
    <location>
        <begin position="281"/>
        <end position="290"/>
    </location>
</feature>
<protein>
    <recommendedName>
        <fullName evidence="2">TERF2-interacting telomeric protein 1 Myb domain-containing protein</fullName>
    </recommendedName>
</protein>
<dbReference type="AlphaFoldDB" id="A0A5C2RUL0"/>
<dbReference type="EMBL" id="ML122296">
    <property type="protein sequence ID" value="RPD55312.1"/>
    <property type="molecule type" value="Genomic_DNA"/>
</dbReference>
<feature type="domain" description="TERF2-interacting telomeric protein 1 Myb" evidence="2">
    <location>
        <begin position="7"/>
        <end position="63"/>
    </location>
</feature>
<feature type="compositionally biased region" description="Acidic residues" evidence="1">
    <location>
        <begin position="299"/>
        <end position="308"/>
    </location>
</feature>
<dbReference type="PANTHER" id="PTHR35711">
    <property type="entry name" value="EXPRESSED PROTEIN"/>
    <property type="match status" value="1"/>
</dbReference>
<feature type="compositionally biased region" description="Basic and acidic residues" evidence="1">
    <location>
        <begin position="593"/>
        <end position="612"/>
    </location>
</feature>
<feature type="region of interest" description="Disordered" evidence="1">
    <location>
        <begin position="627"/>
        <end position="770"/>
    </location>
</feature>
<accession>A0A5C2RUL0</accession>
<dbReference type="PANTHER" id="PTHR35711:SF1">
    <property type="entry name" value="ECTODERMAL, ISOFORM F"/>
    <property type="match status" value="1"/>
</dbReference>
<dbReference type="STRING" id="1328759.A0A5C2RUL0"/>
<feature type="region of interest" description="Disordered" evidence="1">
    <location>
        <begin position="180"/>
        <end position="612"/>
    </location>
</feature>
<feature type="region of interest" description="Disordered" evidence="1">
    <location>
        <begin position="78"/>
        <end position="113"/>
    </location>
</feature>
<feature type="compositionally biased region" description="Acidic residues" evidence="1">
    <location>
        <begin position="357"/>
        <end position="372"/>
    </location>
</feature>
<sequence>MSGRTSYKKSDEDFLAQYIAKYNPLPEGRSGNVLYQRLVDNEDGKWPWAKRHTWQSWRNHYVTNRARMDHKIAKHIKPGRIPEPATLQKPPPVTPRNTQTASSSQKKRLPFTKEDDQNIVDFLANASPDLGATKGQKLWITLEEDPDRYPWAQKRGWQSWRERYVKHAEYFDHAVKKQLRGDPDDEAEDDIPRPKTVEDYRVRKRPSQAALSAPAENLSPAKRKRVSGAAQDAPPPKKKKRQAVPLDEEEQPQAGPSRHRSADPEDAEEGAEVQGEAQPDAVDEDEEARENDDGKGSDEDADEDEEDQGPIGSDDYHGQIFDSPDRREDTDSSDSSEHEREDELFKMLTDDLPAEVHDDDEVDGMEVDEAADETMVGLSGDVGNNSHDAVQDSGPSGTDVKPIPSSPPARRHHPRLERELDRAYGTPPLSPTEEAQARHHLEHDHSPAPALKRVPRIRRTVEEEFFGTPQSNSATAFSSPTSHHLVHVRKHDLTDDDDDDVEPGKQREPPRLEESAWTKAFSDARGKSRVSATGRRKSGVDFEDEARVIGVQDTPASPEGQEDEGEKTTPTQWPPLRRKDKDTAPSTPVAGRSARDKGKARADAGVDSTIKTEKTVSVKVVRTVERRVPRKPKGTPYVRGALVAAAQDEESDEAEEPSHHHPFSQPAFAPRIAATASNHSTSSNPRVSKADVSRLQRLLSGELREAPQPSPSKAERDSKPPADPPLTPPLPAGVPRVRAAPSRETISPLGAARDEDGERFNEFEERDEELPGPVLAARSSPLEDRRGLRLGQRPIHGEFLPQASSSHMSAANATSHVDKGKANATEASRAQGHMRRHTLAGPDARDSLPGVSHDISTAANRPARRSVPPGFAIGDDLPRTALSLLFNPRSYSLSHPPGSGSSLSGSPYASADVAAAKRLSESELNLVLEIGMGQVFRIMAENHGFGEPTVRDAFAATGSLEKTDWLLCKMRESANKAANEVLQAQDGDDEDQDDEPDVAEGEDNGDEEEDNADHDEDEAAPESNDEGESNYRPPPRNEEEEVEHVLESGFDAFNSHRGSSFGPHSRKRKSLIIKRVSPEPPPAEYSPPKRTRAGKHVARQSLSRASQAIAVGASDGSPEVGHMGSAVGFRQLMRFSNDQWRGLGSDGAKMATGKALAKLL</sequence>
<feature type="compositionally biased region" description="Pro residues" evidence="1">
    <location>
        <begin position="721"/>
        <end position="732"/>
    </location>
</feature>
<evidence type="ECO:0000313" key="3">
    <source>
        <dbReference type="EMBL" id="RPD55312.1"/>
    </source>
</evidence>
<feature type="compositionally biased region" description="Basic and acidic residues" evidence="1">
    <location>
        <begin position="752"/>
        <end position="763"/>
    </location>
</feature>
<feature type="compositionally biased region" description="Polar residues" evidence="1">
    <location>
        <begin position="804"/>
        <end position="815"/>
    </location>
</feature>
<organism evidence="3 4">
    <name type="scientific">Lentinus tigrinus ALCF2SS1-6</name>
    <dbReference type="NCBI Taxonomy" id="1328759"/>
    <lineage>
        <taxon>Eukaryota</taxon>
        <taxon>Fungi</taxon>
        <taxon>Dikarya</taxon>
        <taxon>Basidiomycota</taxon>
        <taxon>Agaricomycotina</taxon>
        <taxon>Agaricomycetes</taxon>
        <taxon>Polyporales</taxon>
        <taxon>Polyporaceae</taxon>
        <taxon>Lentinus</taxon>
    </lineage>
</organism>
<feature type="compositionally biased region" description="Polar residues" evidence="1">
    <location>
        <begin position="95"/>
        <end position="104"/>
    </location>
</feature>
<dbReference type="Proteomes" id="UP000313359">
    <property type="component" value="Unassembled WGS sequence"/>
</dbReference>
<dbReference type="InterPro" id="IPR009057">
    <property type="entry name" value="Homeodomain-like_sf"/>
</dbReference>
<proteinExistence type="predicted"/>
<dbReference type="SUPFAM" id="SSF46689">
    <property type="entry name" value="Homeodomain-like"/>
    <property type="match status" value="2"/>
</dbReference>
<dbReference type="InterPro" id="IPR015010">
    <property type="entry name" value="TERF2IP_Myb"/>
</dbReference>
<dbReference type="Gene3D" id="1.10.10.60">
    <property type="entry name" value="Homeodomain-like"/>
    <property type="match status" value="2"/>
</dbReference>
<feature type="compositionally biased region" description="Polar residues" evidence="1">
    <location>
        <begin position="468"/>
        <end position="482"/>
    </location>
</feature>
<name>A0A5C2RUL0_9APHY</name>
<evidence type="ECO:0000313" key="4">
    <source>
        <dbReference type="Proteomes" id="UP000313359"/>
    </source>
</evidence>
<dbReference type="OrthoDB" id="435460at2759"/>
<dbReference type="Pfam" id="PF08914">
    <property type="entry name" value="Myb_Rap1"/>
    <property type="match status" value="2"/>
</dbReference>
<evidence type="ECO:0000256" key="1">
    <source>
        <dbReference type="SAM" id="MobiDB-lite"/>
    </source>
</evidence>
<feature type="compositionally biased region" description="Basic and acidic residues" evidence="1">
    <location>
        <begin position="435"/>
        <end position="446"/>
    </location>
</feature>
<feature type="compositionally biased region" description="Basic and acidic residues" evidence="1">
    <location>
        <begin position="190"/>
        <end position="201"/>
    </location>
</feature>
<feature type="compositionally biased region" description="Basic and acidic residues" evidence="1">
    <location>
        <begin position="323"/>
        <end position="349"/>
    </location>
</feature>
<reference evidence="3" key="1">
    <citation type="journal article" date="2018" name="Genome Biol. Evol.">
        <title>Genomics and development of Lentinus tigrinus, a white-rot wood-decaying mushroom with dimorphic fruiting bodies.</title>
        <authorList>
            <person name="Wu B."/>
            <person name="Xu Z."/>
            <person name="Knudson A."/>
            <person name="Carlson A."/>
            <person name="Chen N."/>
            <person name="Kovaka S."/>
            <person name="LaButti K."/>
            <person name="Lipzen A."/>
            <person name="Pennachio C."/>
            <person name="Riley R."/>
            <person name="Schakwitz W."/>
            <person name="Umezawa K."/>
            <person name="Ohm R.A."/>
            <person name="Grigoriev I.V."/>
            <person name="Nagy L.G."/>
            <person name="Gibbons J."/>
            <person name="Hibbett D."/>
        </authorList>
    </citation>
    <scope>NUCLEOTIDE SEQUENCE [LARGE SCALE GENOMIC DNA]</scope>
    <source>
        <strain evidence="3">ALCF2SS1-6</strain>
    </source>
</reference>
<feature type="region of interest" description="Disordered" evidence="1">
    <location>
        <begin position="983"/>
        <end position="1122"/>
    </location>
</feature>
<feature type="region of interest" description="Disordered" evidence="1">
    <location>
        <begin position="804"/>
        <end position="872"/>
    </location>
</feature>
<feature type="compositionally biased region" description="Low complexity" evidence="1">
    <location>
        <begin position="673"/>
        <end position="684"/>
    </location>
</feature>
<feature type="domain" description="TERF2-interacting telomeric protein 1 Myb" evidence="2">
    <location>
        <begin position="111"/>
        <end position="168"/>
    </location>
</feature>
<feature type="compositionally biased region" description="Polar residues" evidence="1">
    <location>
        <begin position="382"/>
        <end position="396"/>
    </location>
</feature>